<dbReference type="PANTHER" id="PTHR24559:SF430">
    <property type="entry name" value="RNA-DIRECTED DNA POLYMERASE"/>
    <property type="match status" value="1"/>
</dbReference>
<dbReference type="Gene3D" id="3.30.70.270">
    <property type="match status" value="1"/>
</dbReference>
<sequence length="261" mass="29903">MSSTGVGVPFEDQQGIPFIEGLMSDELLLNCRTPAIAEYDDTTDPQEYLSCFENATLLHRYIDGIKCQVFVTTFDRTAQQWFNQLPPGSDLSPKLLAMMPRLSLLYWPIMKLGIFIDSGSSMDTLFGEVYDQMQLGDIPWEAIDTFLYGFIGEVVHPMGTIDPGNHTLLKTCLLKFLVVNIPSVYKKLRTKRLVDIIFRPQIARNVEVYVDDMLVKSKEANDHVKDLEETFAVLRKYQLKAQPWKVCVRGKWWAIFGLHRV</sequence>
<evidence type="ECO:0000313" key="1">
    <source>
        <dbReference type="EMBL" id="KAL0347835.1"/>
    </source>
</evidence>
<dbReference type="InterPro" id="IPR043128">
    <property type="entry name" value="Rev_trsase/Diguanyl_cyclase"/>
</dbReference>
<dbReference type="SUPFAM" id="SSF56672">
    <property type="entry name" value="DNA/RNA polymerases"/>
    <property type="match status" value="1"/>
</dbReference>
<protein>
    <recommendedName>
        <fullName evidence="2">Reverse transcriptase domain-containing protein</fullName>
    </recommendedName>
</protein>
<accession>A0AAW2NVD3</accession>
<dbReference type="PANTHER" id="PTHR24559">
    <property type="entry name" value="TRANSPOSON TY3-I GAG-POL POLYPROTEIN"/>
    <property type="match status" value="1"/>
</dbReference>
<dbReference type="EMBL" id="JACGWM010000010">
    <property type="protein sequence ID" value="KAL0347835.1"/>
    <property type="molecule type" value="Genomic_DNA"/>
</dbReference>
<evidence type="ECO:0008006" key="2">
    <source>
        <dbReference type="Google" id="ProtNLM"/>
    </source>
</evidence>
<gene>
    <name evidence="1" type="ORF">Scaly_1799500</name>
</gene>
<dbReference type="InterPro" id="IPR053134">
    <property type="entry name" value="RNA-dir_DNA_polymerase"/>
</dbReference>
<dbReference type="InterPro" id="IPR043502">
    <property type="entry name" value="DNA/RNA_pol_sf"/>
</dbReference>
<reference evidence="1" key="2">
    <citation type="journal article" date="2024" name="Plant">
        <title>Genomic evolution and insights into agronomic trait innovations of Sesamum species.</title>
        <authorList>
            <person name="Miao H."/>
            <person name="Wang L."/>
            <person name="Qu L."/>
            <person name="Liu H."/>
            <person name="Sun Y."/>
            <person name="Le M."/>
            <person name="Wang Q."/>
            <person name="Wei S."/>
            <person name="Zheng Y."/>
            <person name="Lin W."/>
            <person name="Duan Y."/>
            <person name="Cao H."/>
            <person name="Xiong S."/>
            <person name="Wang X."/>
            <person name="Wei L."/>
            <person name="Li C."/>
            <person name="Ma Q."/>
            <person name="Ju M."/>
            <person name="Zhao R."/>
            <person name="Li G."/>
            <person name="Mu C."/>
            <person name="Tian Q."/>
            <person name="Mei H."/>
            <person name="Zhang T."/>
            <person name="Gao T."/>
            <person name="Zhang H."/>
        </authorList>
    </citation>
    <scope>NUCLEOTIDE SEQUENCE</scope>
    <source>
        <strain evidence="1">KEN8</strain>
    </source>
</reference>
<organism evidence="1">
    <name type="scientific">Sesamum calycinum</name>
    <dbReference type="NCBI Taxonomy" id="2727403"/>
    <lineage>
        <taxon>Eukaryota</taxon>
        <taxon>Viridiplantae</taxon>
        <taxon>Streptophyta</taxon>
        <taxon>Embryophyta</taxon>
        <taxon>Tracheophyta</taxon>
        <taxon>Spermatophyta</taxon>
        <taxon>Magnoliopsida</taxon>
        <taxon>eudicotyledons</taxon>
        <taxon>Gunneridae</taxon>
        <taxon>Pentapetalae</taxon>
        <taxon>asterids</taxon>
        <taxon>lamiids</taxon>
        <taxon>Lamiales</taxon>
        <taxon>Pedaliaceae</taxon>
        <taxon>Sesamum</taxon>
    </lineage>
</organism>
<reference evidence="1" key="1">
    <citation type="submission" date="2020-06" db="EMBL/GenBank/DDBJ databases">
        <authorList>
            <person name="Li T."/>
            <person name="Hu X."/>
            <person name="Zhang T."/>
            <person name="Song X."/>
            <person name="Zhang H."/>
            <person name="Dai N."/>
            <person name="Sheng W."/>
            <person name="Hou X."/>
            <person name="Wei L."/>
        </authorList>
    </citation>
    <scope>NUCLEOTIDE SEQUENCE</scope>
    <source>
        <strain evidence="1">KEN8</strain>
        <tissue evidence="1">Leaf</tissue>
    </source>
</reference>
<dbReference type="AlphaFoldDB" id="A0AAW2NVD3"/>
<proteinExistence type="predicted"/>
<name>A0AAW2NVD3_9LAMI</name>
<comment type="caution">
    <text evidence="1">The sequence shown here is derived from an EMBL/GenBank/DDBJ whole genome shotgun (WGS) entry which is preliminary data.</text>
</comment>